<dbReference type="GO" id="GO:0030134">
    <property type="term" value="C:COPII-coated ER to Golgi transport vesicle"/>
    <property type="evidence" value="ECO:0007669"/>
    <property type="project" value="TreeGrafter"/>
</dbReference>
<feature type="compositionally biased region" description="Basic and acidic residues" evidence="2">
    <location>
        <begin position="518"/>
        <end position="532"/>
    </location>
</feature>
<dbReference type="InterPro" id="IPR058055">
    <property type="entry name" value="PA-PLA1"/>
</dbReference>
<dbReference type="PANTHER" id="PTHR23509:SF4">
    <property type="entry name" value="SEC23-INTERACTING PROTEIN"/>
    <property type="match status" value="1"/>
</dbReference>
<sequence>FLKGWIHIGLLTFCSNVLFFQDDTADVGEEDSFLGQASGNAPAPSTFSYFSSPVNSSDPFASIGHQPACPPPAYTPPPSTVTPPPPQTPDQSYNPYRHTPLSSRAKPYVPAPEVQSLFHPPLQQNQYTMGSPYSLVSLAIYCLTIRLIYMSLLSLQPSPTQIQGPPPMAQHAAMAGALVPANQMMQYNVYEAVQTHWFFCKQVESKSAWLPFSILDSIQLEEIYNSVQPDPENVIVCTDGGRYDVQLYDRIRTAVFWEEEPTEVRRCTWFYKGDSDSRFIPYSEEFSEKLEGEYKKAVSTNQWHRRLEFPSGETIVMHNPKVIVQFQPSDMPDEWGTTQDGQTRPRVVKRGIDDDHDEVPDGELPQVDHLVFMVHGIGPVCDLRFRSMVECVDDFRSVSLKLLQSHFKKAQDERVISRVEFLPVQWHTALHGDATGVDKRIKKITLPSTGRLRHFTNETLLDVLFYNSPTYCQTIMDTVALEINRIYALFLQRNPDFKGGISVSGHSLGTNTQTSRDTFPDPDKEEPKEEGKEFVDLSSALEHLGLSEYQSTLEQEKIDLESFLMCTVEDLKEMSIPLGPRKKIAKFVKERAIKQVAQEKKAAEVKVANQEVVPAQSIEPLPGPGTTKLPVGGAYSSVHVDYNYFDVGTGQVSVVYHTLDFEPVNFFALGSPLGMFLTVRGLKKIEENYQLPTCKGFFNIYHPLDPVAYRIEPMILPDLDLKPVLIPHHKGRKRLHLELKESLSRMGSDLKHGFISSLRSAWQTLNDFARAHTTNAQLAAELAMVANQIKEEEEKHAHIAEQRIMESPELLREEEAQMKIGMLNGGNRIDYVLQEKPIESFNEYLFALQSHLCYWESEDTALLLLKEIYMTMGIYPEQILH</sequence>
<accession>A0A8C7HD59</accession>
<dbReference type="Pfam" id="PF02862">
    <property type="entry name" value="DDHD"/>
    <property type="match status" value="1"/>
</dbReference>
<dbReference type="InterPro" id="IPR013761">
    <property type="entry name" value="SAM/pointed_sf"/>
</dbReference>
<dbReference type="Pfam" id="PF02825">
    <property type="entry name" value="WWE"/>
    <property type="match status" value="1"/>
</dbReference>
<dbReference type="Ensembl" id="ENSOKIT00005060313.1">
    <property type="protein sequence ID" value="ENSOKIP00005056726.1"/>
    <property type="gene ID" value="ENSOKIG00005022701.1"/>
</dbReference>
<protein>
    <submittedName>
        <fullName evidence="6">SEC23 interacting protein</fullName>
    </submittedName>
</protein>
<dbReference type="Gene3D" id="1.10.150.50">
    <property type="entry name" value="Transcription Factor, Ets-1"/>
    <property type="match status" value="1"/>
</dbReference>
<feature type="domain" description="WWE" evidence="4">
    <location>
        <begin position="183"/>
        <end position="266"/>
    </location>
</feature>
<dbReference type="SMART" id="SM00454">
    <property type="entry name" value="SAM"/>
    <property type="match status" value="1"/>
</dbReference>
<dbReference type="InterPro" id="IPR004177">
    <property type="entry name" value="DDHD_dom"/>
</dbReference>
<proteinExistence type="inferred from homology"/>
<feature type="compositionally biased region" description="Polar residues" evidence="2">
    <location>
        <begin position="504"/>
        <end position="517"/>
    </location>
</feature>
<dbReference type="PANTHER" id="PTHR23509">
    <property type="entry name" value="PA-PL1 PHOSPHOLIPASE FAMILY"/>
    <property type="match status" value="1"/>
</dbReference>
<dbReference type="PROSITE" id="PS50918">
    <property type="entry name" value="WWE"/>
    <property type="match status" value="1"/>
</dbReference>
<feature type="chain" id="PRO_5034321725" evidence="3">
    <location>
        <begin position="20"/>
        <end position="881"/>
    </location>
</feature>
<dbReference type="Pfam" id="PF23464">
    <property type="entry name" value="WWE_3"/>
    <property type="match status" value="1"/>
</dbReference>
<evidence type="ECO:0000313" key="6">
    <source>
        <dbReference type="Ensembl" id="ENSOKIP00005056726.1"/>
    </source>
</evidence>
<evidence type="ECO:0000256" key="3">
    <source>
        <dbReference type="SAM" id="SignalP"/>
    </source>
</evidence>
<name>A0A8C7HD59_ONCKI</name>
<feature type="region of interest" description="Disordered" evidence="2">
    <location>
        <begin position="502"/>
        <end position="532"/>
    </location>
</feature>
<dbReference type="GO" id="GO:0004620">
    <property type="term" value="F:phospholipase activity"/>
    <property type="evidence" value="ECO:0007669"/>
    <property type="project" value="TreeGrafter"/>
</dbReference>
<feature type="region of interest" description="Disordered" evidence="2">
    <location>
        <begin position="61"/>
        <end position="99"/>
    </location>
</feature>
<evidence type="ECO:0000256" key="2">
    <source>
        <dbReference type="SAM" id="MobiDB-lite"/>
    </source>
</evidence>
<evidence type="ECO:0000259" key="4">
    <source>
        <dbReference type="PROSITE" id="PS50918"/>
    </source>
</evidence>
<dbReference type="GO" id="GO:0046872">
    <property type="term" value="F:metal ion binding"/>
    <property type="evidence" value="ECO:0007669"/>
    <property type="project" value="InterPro"/>
</dbReference>
<gene>
    <name evidence="6" type="primary">SEC23IP</name>
    <name evidence="6" type="synonym">LOC109899583</name>
</gene>
<dbReference type="SUPFAM" id="SSF47769">
    <property type="entry name" value="SAM/Pointed domain"/>
    <property type="match status" value="1"/>
</dbReference>
<organism evidence="6 7">
    <name type="scientific">Oncorhynchus kisutch</name>
    <name type="common">Coho salmon</name>
    <name type="synonym">Salmo kisutch</name>
    <dbReference type="NCBI Taxonomy" id="8019"/>
    <lineage>
        <taxon>Eukaryota</taxon>
        <taxon>Metazoa</taxon>
        <taxon>Chordata</taxon>
        <taxon>Craniata</taxon>
        <taxon>Vertebrata</taxon>
        <taxon>Euteleostomi</taxon>
        <taxon>Actinopterygii</taxon>
        <taxon>Neopterygii</taxon>
        <taxon>Teleostei</taxon>
        <taxon>Protacanthopterygii</taxon>
        <taxon>Salmoniformes</taxon>
        <taxon>Salmonidae</taxon>
        <taxon>Salmoninae</taxon>
        <taxon>Oncorhynchus</taxon>
    </lineage>
</organism>
<keyword evidence="3" id="KW-0732">Signal</keyword>
<feature type="compositionally biased region" description="Pro residues" evidence="2">
    <location>
        <begin position="68"/>
        <end position="88"/>
    </location>
</feature>
<dbReference type="InterPro" id="IPR057825">
    <property type="entry name" value="WWE_SEC23-DDH2"/>
</dbReference>
<dbReference type="GeneTree" id="ENSGT00940000156602"/>
<evidence type="ECO:0000313" key="7">
    <source>
        <dbReference type="Proteomes" id="UP000694557"/>
    </source>
</evidence>
<dbReference type="Pfam" id="PF00536">
    <property type="entry name" value="SAM_1"/>
    <property type="match status" value="1"/>
</dbReference>
<evidence type="ECO:0000256" key="1">
    <source>
        <dbReference type="ARBA" id="ARBA00038464"/>
    </source>
</evidence>
<dbReference type="PROSITE" id="PS51043">
    <property type="entry name" value="DDHD"/>
    <property type="match status" value="1"/>
</dbReference>
<dbReference type="SMART" id="SM01127">
    <property type="entry name" value="DDHD"/>
    <property type="match status" value="1"/>
</dbReference>
<evidence type="ECO:0000259" key="5">
    <source>
        <dbReference type="PROSITE" id="PS51043"/>
    </source>
</evidence>
<dbReference type="InterPro" id="IPR001660">
    <property type="entry name" value="SAM"/>
</dbReference>
<dbReference type="Proteomes" id="UP000694557">
    <property type="component" value="Unassembled WGS sequence"/>
</dbReference>
<comment type="similarity">
    <text evidence="1">Belongs to the PA-PLA1 family.</text>
</comment>
<dbReference type="FunFam" id="1.10.150.50:FF:000034">
    <property type="entry name" value="ankyrin repeat and SAM domain-containing protein 4B"/>
    <property type="match status" value="1"/>
</dbReference>
<feature type="signal peptide" evidence="3">
    <location>
        <begin position="1"/>
        <end position="19"/>
    </location>
</feature>
<keyword evidence="7" id="KW-1185">Reference proteome</keyword>
<dbReference type="AlphaFoldDB" id="A0A8C7HD59"/>
<reference evidence="6" key="2">
    <citation type="submission" date="2025-09" db="UniProtKB">
        <authorList>
            <consortium name="Ensembl"/>
        </authorList>
    </citation>
    <scope>IDENTIFICATION</scope>
</reference>
<feature type="domain" description="DDHD" evidence="5">
    <location>
        <begin position="659"/>
        <end position="870"/>
    </location>
</feature>
<reference evidence="6" key="1">
    <citation type="submission" date="2025-08" db="UniProtKB">
        <authorList>
            <consortium name="Ensembl"/>
        </authorList>
    </citation>
    <scope>IDENTIFICATION</scope>
</reference>
<dbReference type="InterPro" id="IPR004170">
    <property type="entry name" value="WWE_dom"/>
</dbReference>